<keyword evidence="7" id="KW-0931">ER-Golgi transport</keyword>
<dbReference type="STRING" id="6182.A0A4Z2DF02"/>
<dbReference type="GO" id="GO:0070971">
    <property type="term" value="C:endoplasmic reticulum exit site"/>
    <property type="evidence" value="ECO:0007669"/>
    <property type="project" value="TreeGrafter"/>
</dbReference>
<dbReference type="GO" id="GO:0030127">
    <property type="term" value="C:COPII vesicle coat"/>
    <property type="evidence" value="ECO:0007669"/>
    <property type="project" value="TreeGrafter"/>
</dbReference>
<feature type="region of interest" description="Disordered" evidence="10">
    <location>
        <begin position="1069"/>
        <end position="1102"/>
    </location>
</feature>
<dbReference type="PROSITE" id="PS50082">
    <property type="entry name" value="WD_REPEATS_2"/>
    <property type="match status" value="1"/>
</dbReference>
<dbReference type="EMBL" id="SKCS01000158">
    <property type="protein sequence ID" value="TNN15045.1"/>
    <property type="molecule type" value="Genomic_DNA"/>
</dbReference>
<dbReference type="InterPro" id="IPR036322">
    <property type="entry name" value="WD40_repeat_dom_sf"/>
</dbReference>
<dbReference type="InterPro" id="IPR015943">
    <property type="entry name" value="WD40/YVTN_repeat-like_dom_sf"/>
</dbReference>
<evidence type="ECO:0000256" key="8">
    <source>
        <dbReference type="ARBA" id="ARBA00022927"/>
    </source>
</evidence>
<dbReference type="PROSITE" id="PS50294">
    <property type="entry name" value="WD_REPEATS_REGION"/>
    <property type="match status" value="1"/>
</dbReference>
<evidence type="ECO:0000313" key="12">
    <source>
        <dbReference type="Proteomes" id="UP000311919"/>
    </source>
</evidence>
<keyword evidence="3" id="KW-0813">Transport</keyword>
<dbReference type="GO" id="GO:0090110">
    <property type="term" value="P:COPII-coated vesicle cargo loading"/>
    <property type="evidence" value="ECO:0007669"/>
    <property type="project" value="TreeGrafter"/>
</dbReference>
<dbReference type="GO" id="GO:0005198">
    <property type="term" value="F:structural molecule activity"/>
    <property type="evidence" value="ECO:0007669"/>
    <property type="project" value="TreeGrafter"/>
</dbReference>
<evidence type="ECO:0000256" key="5">
    <source>
        <dbReference type="ARBA" id="ARBA00022737"/>
    </source>
</evidence>
<comment type="subcellular location">
    <subcellularLocation>
        <location evidence="1">Endoplasmic reticulum</location>
    </subcellularLocation>
</comment>
<dbReference type="EMBL" id="SKCS01000158">
    <property type="protein sequence ID" value="TNN15046.1"/>
    <property type="molecule type" value="Genomic_DNA"/>
</dbReference>
<sequence length="1708" mass="189735">MKVKELEKFAHSAWSPLSYCRTYLALITAEDSREPTVSNMNESITTPTLDIFEFNIKESSLSMQANISLQIKQKATCLLWTAPINSGHLDIGLLISGSVSGSLYLYDSQKIISLYQNVLSAQMSENVDGMGNNCMNSVKQSPVICITEQNISNYLYSSRESVHNGVVRSLDFNRFQTNLFASASNDDEIFIWDVEKMEQPMLPDTKIQPSENLNQVAWNPRVQHILCSTSVSRCVIWDLRKSGPVLQLTKTMCQLEPQMMAWSPDVATRLCLADPNNPNADVQLWDLRYPKHMLSLLSHWPPNTTNSPLTGCSLGNAGTVNSLCWGIPECQKSMHKSHYYDKDMVVMTVGASGALPTINGNCGTKLNPTYAEMLVVWSVDQALNSPPDSVTASQEATPEPIFVGRLEGLDDQELANPLCFNTLPTNASVHWIPNHPSLVCVTQSDGWITVYNLMGGINKLGERLNIERYAKQRALAQNSQSLRNSHKVAEAFDDEQPLINFSNEHNNNNISPISSLRSDSLYPVLMGEGNGNIIDNSQLNFGTTDQSTSLSLPQPMPLLRVAPSWLKKPCGVHFAFGGRLVTFSSLISFQSNRTRTNSSMSSSAASDAHHQHQLDSTEVHSNCVVIKWIDVFQLEPSSLEQSDKDRWENSLQDTIECLISVLNCSNDYLKTACKNAKALFKTMVDDEDKCRLQTYSHLDLWNIVQARLDDPPSVKSSLSRLLGYSKQDYKCFNESPSQLLMVLKNALVINDVKTVIQLCLHPNFSSLSLPNLSTLSVFAVLLTNLNRSEQGDLYEEVQSKLFHTLNDISLMQPAINDPVFKSVMMLLNCVLLRTNWITVVQNWPLSDWKTILSAFVNHLWNQDVDLLRMLCSVFTKRLLDTTNSNINIDGDNNRITSSEAELAACICCIVGDDLDGLTKCWLRLNNLNENQLDNVTKCLPLAMLLLFLHRLSSSDHIQCTNISSRLLMNLAIWLAETRSGEQNESVILLALNLLTKTLSTVELYSQTMNNLIDLRHRLWCNLTEEQQQVLSAELRQHFLCPYPHIQCRCGLSNTNSVVEMRPPLFNKSTQQHMDVLQQQQQQQQPHLLSAQNSTPSNAPLQQPTSFYSSIPSNVAVRNTTMNHHQPQNYPPLPFQSVQSPYVATSQNSFYGQHGSSDFSYSVTPPPLFVSNNVGVQSNTSGQNKPMFNISSNIPSPSNNPLSSVTPGVPFSSTSSIVYSPPDLSFADTIKQSNVSSARQMPSVVPPPLPNSCNYPSINHFVQPPNSNPLGSESAFGNNMPNVIKPPLPPQPGQMTANYGHNINESVPPSFQPINNMPPSTAQLNVQKQQQMQPLLLKAAPLQLPPLPEQQQQRQPMSPGWNDPPILTANQPRQAEAVSHNPYYNPMEFVNSSTPQSNSFFSQSSFPRPLEPQIPSNRPGLSSFTASNVPCPEPVQSSIPPMNIDLTRPLQLPSPPSSSSSYIQQQPLAPSFPPPSYPHGAYQQENRSQSHFQPSLEQNSTIIPSLPPPMPVISANPHSQFGNIWPAAQPLSTLAKSRIAENIETSNYSNAPKAKHDLQPSNRSDSTFLNAEYSLPAEFESIRKVLTNLIENCRQVGDKQHRNKLVDVGHRLDQFFKNLSTGQLQIVGAPMENLQISINFIQSNDYSSALQQINLFIQSAVQLPDIQCFGPALKILMHIAKQLSPKLALIDIPTTAVAATTTTVVEAIQ</sequence>
<accession>A0A4Z2DF02</accession>
<dbReference type="PANTHER" id="PTHR13923">
    <property type="entry name" value="SEC31-RELATED PROTEIN"/>
    <property type="match status" value="1"/>
</dbReference>
<dbReference type="Gene3D" id="2.130.10.10">
    <property type="entry name" value="YVTN repeat-like/Quinoprotein amine dehydrogenase"/>
    <property type="match status" value="1"/>
</dbReference>
<dbReference type="InterPro" id="IPR001680">
    <property type="entry name" value="WD40_rpt"/>
</dbReference>
<feature type="compositionally biased region" description="Polar residues" evidence="10">
    <location>
        <begin position="1413"/>
        <end position="1427"/>
    </location>
</feature>
<evidence type="ECO:0000256" key="4">
    <source>
        <dbReference type="ARBA" id="ARBA00022574"/>
    </source>
</evidence>
<dbReference type="SMART" id="SM00320">
    <property type="entry name" value="WD40"/>
    <property type="match status" value="4"/>
</dbReference>
<dbReference type="SUPFAM" id="SSF50978">
    <property type="entry name" value="WD40 repeat-like"/>
    <property type="match status" value="1"/>
</dbReference>
<keyword evidence="8" id="KW-0653">Protein transport</keyword>
<evidence type="ECO:0000256" key="9">
    <source>
        <dbReference type="PROSITE-ProRule" id="PRU00221"/>
    </source>
</evidence>
<keyword evidence="4 9" id="KW-0853">WD repeat</keyword>
<keyword evidence="5" id="KW-0677">Repeat</keyword>
<feature type="repeat" description="WD" evidence="9">
    <location>
        <begin position="160"/>
        <end position="202"/>
    </location>
</feature>
<evidence type="ECO:0000256" key="10">
    <source>
        <dbReference type="SAM" id="MobiDB-lite"/>
    </source>
</evidence>
<dbReference type="Gene3D" id="1.20.940.10">
    <property type="entry name" value="Functional domain of the splicing factor Prp18"/>
    <property type="match status" value="1"/>
</dbReference>
<feature type="compositionally biased region" description="Low complexity" evidence="10">
    <location>
        <begin position="1456"/>
        <end position="1468"/>
    </location>
</feature>
<feature type="region of interest" description="Disordered" evidence="10">
    <location>
        <begin position="1393"/>
        <end position="1493"/>
    </location>
</feature>
<dbReference type="EMBL" id="SKCS01000158">
    <property type="protein sequence ID" value="TNN15044.1"/>
    <property type="molecule type" value="Genomic_DNA"/>
</dbReference>
<keyword evidence="12" id="KW-1185">Reference proteome</keyword>
<evidence type="ECO:0000256" key="7">
    <source>
        <dbReference type="ARBA" id="ARBA00022892"/>
    </source>
</evidence>
<feature type="compositionally biased region" description="Polar residues" evidence="10">
    <location>
        <begin position="1085"/>
        <end position="1102"/>
    </location>
</feature>
<name>A0A4Z2DF02_SCHJA</name>
<dbReference type="PANTHER" id="PTHR13923:SF11">
    <property type="entry name" value="SECRETORY 31, ISOFORM D"/>
    <property type="match status" value="1"/>
</dbReference>
<keyword evidence="6" id="KW-0256">Endoplasmic reticulum</keyword>
<dbReference type="InterPro" id="IPR040251">
    <property type="entry name" value="SEC31-like"/>
</dbReference>
<gene>
    <name evidence="11" type="ORF">EWB00_001660</name>
</gene>
<evidence type="ECO:0000256" key="6">
    <source>
        <dbReference type="ARBA" id="ARBA00022824"/>
    </source>
</evidence>
<evidence type="ECO:0000256" key="1">
    <source>
        <dbReference type="ARBA" id="ARBA00004240"/>
    </source>
</evidence>
<protein>
    <submittedName>
        <fullName evidence="11">Protein transport protein isoform 2</fullName>
    </submittedName>
</protein>
<dbReference type="OrthoDB" id="542917at2759"/>
<comment type="caution">
    <text evidence="11">The sequence shown here is derived from an EMBL/GenBank/DDBJ whole genome shotgun (WGS) entry which is preliminary data.</text>
</comment>
<dbReference type="Proteomes" id="UP000311919">
    <property type="component" value="Unassembled WGS sequence"/>
</dbReference>
<comment type="similarity">
    <text evidence="2">Belongs to the WD repeat SEC31 family.</text>
</comment>
<feature type="compositionally biased region" description="Polar residues" evidence="10">
    <location>
        <begin position="1482"/>
        <end position="1493"/>
    </location>
</feature>
<organism evidence="11 12">
    <name type="scientific">Schistosoma japonicum</name>
    <name type="common">Blood fluke</name>
    <dbReference type="NCBI Taxonomy" id="6182"/>
    <lineage>
        <taxon>Eukaryota</taxon>
        <taxon>Metazoa</taxon>
        <taxon>Spiralia</taxon>
        <taxon>Lophotrochozoa</taxon>
        <taxon>Platyhelminthes</taxon>
        <taxon>Trematoda</taxon>
        <taxon>Digenea</taxon>
        <taxon>Strigeidida</taxon>
        <taxon>Schistosomatoidea</taxon>
        <taxon>Schistosomatidae</taxon>
        <taxon>Schistosoma</taxon>
    </lineage>
</organism>
<proteinExistence type="inferred from homology"/>
<evidence type="ECO:0000313" key="11">
    <source>
        <dbReference type="EMBL" id="TNN15046.1"/>
    </source>
</evidence>
<dbReference type="Gene3D" id="1.25.40.1030">
    <property type="match status" value="1"/>
</dbReference>
<dbReference type="EMBL" id="SKCS01000158">
    <property type="protein sequence ID" value="TNN15047.1"/>
    <property type="molecule type" value="Genomic_DNA"/>
</dbReference>
<evidence type="ECO:0000256" key="2">
    <source>
        <dbReference type="ARBA" id="ARBA00009358"/>
    </source>
</evidence>
<dbReference type="GO" id="GO:0015031">
    <property type="term" value="P:protein transport"/>
    <property type="evidence" value="ECO:0007669"/>
    <property type="project" value="UniProtKB-KW"/>
</dbReference>
<dbReference type="GO" id="GO:0007029">
    <property type="term" value="P:endoplasmic reticulum organization"/>
    <property type="evidence" value="ECO:0007669"/>
    <property type="project" value="TreeGrafter"/>
</dbReference>
<evidence type="ECO:0000256" key="3">
    <source>
        <dbReference type="ARBA" id="ARBA00022448"/>
    </source>
</evidence>
<reference evidence="11 12" key="1">
    <citation type="submission" date="2019-03" db="EMBL/GenBank/DDBJ databases">
        <title>An improved genome assembly of the fluke Schistosoma japonicum.</title>
        <authorList>
            <person name="Hu W."/>
            <person name="Luo F."/>
            <person name="Yin M."/>
            <person name="Mo X."/>
            <person name="Sun C."/>
            <person name="Wu Q."/>
            <person name="Zhu B."/>
            <person name="Xiang M."/>
            <person name="Wang J."/>
            <person name="Wang Y."/>
            <person name="Zhang T."/>
            <person name="Xu B."/>
            <person name="Zheng H."/>
            <person name="Feng Z."/>
        </authorList>
    </citation>
    <scope>NUCLEOTIDE SEQUENCE [LARGE SCALE GENOMIC DNA]</scope>
    <source>
        <strain evidence="11">HuSjv2</strain>
        <tissue evidence="11">Worms</tissue>
    </source>
</reference>
<feature type="compositionally biased region" description="Low complexity" evidence="10">
    <location>
        <begin position="1393"/>
        <end position="1406"/>
    </location>
</feature>